<dbReference type="Pfam" id="PF04196">
    <property type="entry name" value="Bunya_RdRp"/>
    <property type="match status" value="1"/>
</dbReference>
<evidence type="ECO:0000313" key="2">
    <source>
        <dbReference type="EMBL" id="AJG39263.1"/>
    </source>
</evidence>
<accession>A0A0B5KXX8</accession>
<dbReference type="GO" id="GO:0039694">
    <property type="term" value="P:viral RNA genome replication"/>
    <property type="evidence" value="ECO:0007669"/>
    <property type="project" value="InterPro"/>
</dbReference>
<dbReference type="PROSITE" id="PS50525">
    <property type="entry name" value="RDRP_SSRNA_NEG_SEG"/>
    <property type="match status" value="1"/>
</dbReference>
<protein>
    <submittedName>
        <fullName evidence="2">RNA-dependent RNA polymerase</fullName>
    </submittedName>
</protein>
<reference evidence="2" key="1">
    <citation type="submission" date="2014-09" db="EMBL/GenBank/DDBJ databases">
        <authorList>
            <person name="Li C.-X."/>
            <person name="Shi M."/>
            <person name="Tian J.-H."/>
            <person name="Lin X.-D."/>
            <person name="Kang Y.-J."/>
            <person name="Qin X.-C."/>
            <person name="Chen L.-J."/>
            <person name="Xu J."/>
            <person name="Holmes E.C."/>
        </authorList>
    </citation>
    <scope>NUCLEOTIDE SEQUENCE</scope>
    <source>
        <strain evidence="2">WHYC05</strain>
    </source>
</reference>
<dbReference type="GO" id="GO:0006351">
    <property type="term" value="P:DNA-templated transcription"/>
    <property type="evidence" value="ECO:0007669"/>
    <property type="project" value="InterPro"/>
</dbReference>
<reference evidence="2" key="2">
    <citation type="journal article" date="2015" name="Elife">
        <title>Unprecedented genomic diversity of RNA viruses in arthropods reveals the ancestry of negative-sense RNA viruses.</title>
        <authorList>
            <person name="Li C.X."/>
            <person name="Shi M."/>
            <person name="Tian J.H."/>
            <person name="Lin X.D."/>
            <person name="Kang Y.J."/>
            <person name="Chen L.J."/>
            <person name="Qin X.C."/>
            <person name="Xu J."/>
            <person name="Holmes E.C."/>
            <person name="Zhang Y.Z."/>
        </authorList>
    </citation>
    <scope>NUCLEOTIDE SEQUENCE</scope>
    <source>
        <strain evidence="2">WHYC05</strain>
    </source>
</reference>
<name>A0A0B5KXX8_9VIRU</name>
<keyword evidence="2" id="KW-0548">Nucleotidyltransferase</keyword>
<keyword evidence="2" id="KW-0808">Transferase</keyword>
<evidence type="ECO:0000259" key="1">
    <source>
        <dbReference type="PROSITE" id="PS50525"/>
    </source>
</evidence>
<dbReference type="InterPro" id="IPR007099">
    <property type="entry name" value="RNA-dir_pol_NSvirus"/>
</dbReference>
<keyword evidence="2" id="KW-0696">RNA-directed RNA polymerase</keyword>
<sequence length="2187" mass="249000">MSMLEQDDEFPYKPHPFLAGELGVDSDEMTHIKKMLTENHGKFLDTVRRKHVHSMSKHSSYIASQLLHFNELRSTANTFYVMNAGRSNMLHVVQGGTKCRGNDVGQSYFTLFITTDLRWASQVFGEVEVYDVTLHGKDVYLVKTPWVRLSSERLSFMKDQYFSVLSTAYDTWSRVRHTGEMMSYLRHMYTFRACVSMSPSQQVAELLMDTRYIFMSALSDFSNVEALIKDKFAPPYKNLLEQFIVHQLSKKCEEIVNYLSSNPPRPNKAGFALGKRLQSTLGGTLKIPSLWHNFLLPDIQSIFDDIFVYVHTSKEPSSEYHEQIKAINTILKFQTDFDSLPDHVKHGASSKEQLKEWLLSKRQIGCSIKIIGPATRLFATKYTGLYKGPQFIQSCIKEPISEIVSTKACIPEYERIVTIEELSKKKMDNVIKNLGHRFANMGEDGILKTFFKVDINIDGDAEITASRTNRVKVHDALLDWMNRNPNKRDYVLDIVNWNIKENDCKVLADTCIKAQYGAKREFYVINLGAKAMARMTENSYKELAKRCPNEMISIPGDKKFEHIQQSINNTLLASERKQDKLFFVNGDCTKWSACETMASFIAMNKNLEPVFGSDVCAYNSVVFASWANKQIQIPNSILQNLRYVSEATAYVTQDTTIRSTQNFLQGMFNYSSSLKAVISIEFAVHMFKKLNPGEFIHVSHLEHSDDYNLSVRVKDIERFSLFRVYHKLSQKLFGINDSIKKTNIQRHISEFISLFSYNGQLSYPNIKKTKEVGTNLSCNDFRSDVMAVSSRVGEAVRLGISQESAYFMQRVHCCTIADAYSLTPGQRNGHPNVHTAFSLPLEMFGFPDTLPVISAVIKGNAENYRLYNFGSPEVRSQLNCLFLLNQRYFASDDLPIEEFKEDITEFYSPTFSYPLRQNKLKAIKEKVNMDHDEALEYFKENITDTLLKPVDSTRFLKWMRAMYFNRSFSKAYMRTTRAAMLLRHSLFTSKPCIMSFDSTFRPGSDVKFLTIKEYMAELQEVMCEMSSQLSATNTILMKNTISCFTNTLDVIYETIKGGKLLVMPFVEQCTTVVKMPSGYIWNNLENNITAVLQRIVNPSNFRDDRRKTLSATSLSRDMDKLDRAFNLDLLKKMPVYCRQVFKEVMIKKAPQSYGLVCDGSSGDLHGYVKQCLSFQLIANKTYKFVPSQHFYIEQYSLQMPKFIRDWKTNQDTYTNTLGDIALWYRAIVLRSGPEYQRNIGRLMSMKLKIMDSTVREFLEDVTMDSLNKFNIGENPKKILSFMKFKLLDDIKDLKDFVKSKFYYEFKYLNKANLPSDDIEEGLAINFLGVRFYAYKFTGVGSIGRVILVLPNVSKTVWFYGMTIAERLFGLINVAKFNLRMTEGSDLVIPKLCEKGRKVILQLAPRDRNYTMYSKVGEVVVTRSVIDKDTLPILNYRFSIPTGFHTKHQLEQLGHVTADDLTVYTGTNLIFKLPFGNLSYSSMIVTESFNLDPIILDGMPAVYLLEDNNLMKYLKTDMSGVTDARTVEENIEHVWKALKGEADAPQIKTMSQLFSPSLDINYTLPRRSREPAPVEKAEPSIGGFVGELDINSFIGEMMIDVVEPHEAPAVTLTDAEISEVLNPGRSECMTDMEEELAMRLNEVAESSAVSHELSKEALMSMFDFPGISLDNTSAVDLGVTGLDLDMDSEKIQLDPFTRGADTPMLDIDFGGMEIGTNSQSEEVEIDIGSFGIEMGFQTETIPESEEEQDKVPTIEFGEEYMMSMLGDLGIGSSIGLETEIVEHKSESPNILSMDEFNFDMGGFSLEMSVDEPKSSEKGSDIVEQAATEQVNPMISLDFDMGDFGVSVSDVEEVKESDRAEVTLVGIQISKADIMAQLGGLLDDTTFETIDDGTQDINLASFSLGGPSGLTDYQSDMLKMAHEIQQLPDMSNRGIEDLRNAITLPDILNQFEEGMLDAYVEFEDIEDDRSSDSSIGSDTLNPLDYYTVYTQSQLASMSYGFEKRAREQMVPLWQFLLNKWSYDSVHKIATSPQDLLNLLTLFGQVINHKSEYNLNKLQKNIIKTTALTLKNVLKETSNLWKLTEDLALKSDGSQISFQVYIRKESREMALAEVADNPELKYCSGFSGFHETAYALYQPAYEEDVQEVLHKDLTDTEFQGYDAWSGLLNQIMAKSVYKHTVRARKYRWKK</sequence>
<dbReference type="InterPro" id="IPR007322">
    <property type="entry name" value="RNA_pol_bunyavir"/>
</dbReference>
<proteinExistence type="predicted"/>
<organism evidence="2">
    <name type="scientific">Wuhan Insect virus 3</name>
    <dbReference type="NCBI Taxonomy" id="1608108"/>
    <lineage>
        <taxon>Viruses</taxon>
        <taxon>Riboviria</taxon>
    </lineage>
</organism>
<feature type="domain" description="RdRp catalytic" evidence="1">
    <location>
        <begin position="570"/>
        <end position="743"/>
    </location>
</feature>
<dbReference type="GO" id="GO:0003968">
    <property type="term" value="F:RNA-directed RNA polymerase activity"/>
    <property type="evidence" value="ECO:0007669"/>
    <property type="project" value="UniProtKB-KW"/>
</dbReference>
<dbReference type="EMBL" id="KM817693">
    <property type="protein sequence ID" value="AJG39263.1"/>
    <property type="molecule type" value="Viral_cRNA"/>
</dbReference>
<gene>
    <name evidence="2" type="primary">L</name>
</gene>